<comment type="caution">
    <text evidence="2">The sequence shown here is derived from an EMBL/GenBank/DDBJ whole genome shotgun (WGS) entry which is preliminary data.</text>
</comment>
<dbReference type="AlphaFoldDB" id="A0A3N0GHD0"/>
<gene>
    <name evidence="2" type="ORF">EFL26_22385</name>
</gene>
<dbReference type="Proteomes" id="UP000279994">
    <property type="component" value="Unassembled WGS sequence"/>
</dbReference>
<keyword evidence="3" id="KW-1185">Reference proteome</keyword>
<reference evidence="2 3" key="1">
    <citation type="submission" date="2018-11" db="EMBL/GenBank/DDBJ databases">
        <authorList>
            <person name="Li F."/>
        </authorList>
    </citation>
    <scope>NUCLEOTIDE SEQUENCE [LARGE SCALE GENOMIC DNA]</scope>
    <source>
        <strain evidence="2 3">Gsoil 818</strain>
    </source>
</reference>
<organism evidence="2 3">
    <name type="scientific">Nocardioides pocheonensis</name>
    <dbReference type="NCBI Taxonomy" id="661485"/>
    <lineage>
        <taxon>Bacteria</taxon>
        <taxon>Bacillati</taxon>
        <taxon>Actinomycetota</taxon>
        <taxon>Actinomycetes</taxon>
        <taxon>Propionibacteriales</taxon>
        <taxon>Nocardioidaceae</taxon>
        <taxon>Nocardioides</taxon>
    </lineage>
</organism>
<evidence type="ECO:0000313" key="3">
    <source>
        <dbReference type="Proteomes" id="UP000279994"/>
    </source>
</evidence>
<dbReference type="OrthoDB" id="3787029at2"/>
<name>A0A3N0GHD0_9ACTN</name>
<keyword evidence="1" id="KW-0812">Transmembrane</keyword>
<dbReference type="EMBL" id="RJSF01000047">
    <property type="protein sequence ID" value="RNM11884.1"/>
    <property type="molecule type" value="Genomic_DNA"/>
</dbReference>
<sequence length="208" mass="21675">MNHVIEDLGRLRTRTATDQTVPDDVVRRDLARGRAALTRRRARRAVTGLGATAAAAVLTVSVISAGSTSDPRPRGGSGVDLVAYTGAQLPGFTVAKVPEGFVLQGANEYSLDIARPDDHSSLDDYQGKLVVMLQSRDATGTPTGTHVEISGRPGTISTYDPTAKQLFYSDGTHDIVVQAPTGLGLSDAELVEFASGVTVTTEAVAGVG</sequence>
<keyword evidence="1" id="KW-1133">Transmembrane helix</keyword>
<keyword evidence="1" id="KW-0472">Membrane</keyword>
<evidence type="ECO:0000313" key="2">
    <source>
        <dbReference type="EMBL" id="RNM11884.1"/>
    </source>
</evidence>
<accession>A0A3N0GHD0</accession>
<evidence type="ECO:0000256" key="1">
    <source>
        <dbReference type="SAM" id="Phobius"/>
    </source>
</evidence>
<protein>
    <submittedName>
        <fullName evidence="2">Uncharacterized protein</fullName>
    </submittedName>
</protein>
<feature type="transmembrane region" description="Helical" evidence="1">
    <location>
        <begin position="45"/>
        <end position="65"/>
    </location>
</feature>
<dbReference type="RefSeq" id="WP_123225119.1">
    <property type="nucleotide sequence ID" value="NZ_RJSF01000047.1"/>
</dbReference>
<proteinExistence type="predicted"/>